<evidence type="ECO:0000259" key="3">
    <source>
        <dbReference type="PROSITE" id="PS50158"/>
    </source>
</evidence>
<dbReference type="AlphaFoldDB" id="A0A9P5D7R2"/>
<feature type="compositionally biased region" description="Basic and acidic residues" evidence="2">
    <location>
        <begin position="195"/>
        <end position="208"/>
    </location>
</feature>
<feature type="compositionally biased region" description="Basic and acidic residues" evidence="2">
    <location>
        <begin position="106"/>
        <end position="115"/>
    </location>
</feature>
<keyword evidence="1" id="KW-0479">Metal-binding</keyword>
<gene>
    <name evidence="4" type="ORF">GMORB2_0623</name>
</gene>
<reference evidence="4" key="1">
    <citation type="submission" date="2020-03" db="EMBL/GenBank/DDBJ databases">
        <title>Site-based positive gene gene selection in Geosmithia morbida across the United States reveals a broad range of putative effectors and factors for local host and environmental adapation.</title>
        <authorList>
            <person name="Onufrak A."/>
            <person name="Murdoch R.W."/>
            <person name="Gazis R."/>
            <person name="Huff M."/>
            <person name="Staton M."/>
            <person name="Klingeman W."/>
            <person name="Hadziabdic D."/>
        </authorList>
    </citation>
    <scope>NUCLEOTIDE SEQUENCE</scope>
    <source>
        <strain evidence="4">1262</strain>
    </source>
</reference>
<dbReference type="EMBL" id="JAANYQ010000001">
    <property type="protein sequence ID" value="KAF4126886.1"/>
    <property type="molecule type" value="Genomic_DNA"/>
</dbReference>
<keyword evidence="1" id="KW-0863">Zinc-finger</keyword>
<evidence type="ECO:0000256" key="2">
    <source>
        <dbReference type="SAM" id="MobiDB-lite"/>
    </source>
</evidence>
<name>A0A9P5D7R2_9HYPO</name>
<feature type="region of interest" description="Disordered" evidence="2">
    <location>
        <begin position="34"/>
        <end position="257"/>
    </location>
</feature>
<dbReference type="OrthoDB" id="3550095at2759"/>
<feature type="domain" description="CCHC-type" evidence="3">
    <location>
        <begin position="17"/>
        <end position="32"/>
    </location>
</feature>
<accession>A0A9P5D7R2</accession>
<dbReference type="Pfam" id="PF00098">
    <property type="entry name" value="zf-CCHC"/>
    <property type="match status" value="1"/>
</dbReference>
<dbReference type="Gene3D" id="4.10.60.10">
    <property type="entry name" value="Zinc finger, CCHC-type"/>
    <property type="match status" value="1"/>
</dbReference>
<dbReference type="Proteomes" id="UP000749293">
    <property type="component" value="Unassembled WGS sequence"/>
</dbReference>
<dbReference type="InterPro" id="IPR001878">
    <property type="entry name" value="Znf_CCHC"/>
</dbReference>
<evidence type="ECO:0000256" key="1">
    <source>
        <dbReference type="PROSITE-ProRule" id="PRU00047"/>
    </source>
</evidence>
<sequence>MAGSAAGQPNRPDEPQCYNCGALGHWAIACPEPTRATPAGFETWRNTSSHAGHQGHHAKDHRGHKKSKGPVITRYAPPAPESAYSPQPAYYHGPSPYPPPPPGVQKDAKRPESRAASEIGGAVSAASPDRRSQLGAAGIEPVPTRVLGKTNQEYGQKLVGNPGPRPQKSDLSLPEKPGIKPTKHGSIESIPKGTAKPDHKRNSVDRDGAFPTVPQSPSAHQRRDGAVQQRSNSYSVEELDDGETHPMFTSARTSFYY</sequence>
<dbReference type="RefSeq" id="XP_035325538.1">
    <property type="nucleotide sequence ID" value="XM_035462608.1"/>
</dbReference>
<evidence type="ECO:0000313" key="5">
    <source>
        <dbReference type="Proteomes" id="UP000749293"/>
    </source>
</evidence>
<dbReference type="GO" id="GO:0008270">
    <property type="term" value="F:zinc ion binding"/>
    <property type="evidence" value="ECO:0007669"/>
    <property type="project" value="UniProtKB-KW"/>
</dbReference>
<proteinExistence type="predicted"/>
<organism evidence="4 5">
    <name type="scientific">Geosmithia morbida</name>
    <dbReference type="NCBI Taxonomy" id="1094350"/>
    <lineage>
        <taxon>Eukaryota</taxon>
        <taxon>Fungi</taxon>
        <taxon>Dikarya</taxon>
        <taxon>Ascomycota</taxon>
        <taxon>Pezizomycotina</taxon>
        <taxon>Sordariomycetes</taxon>
        <taxon>Hypocreomycetidae</taxon>
        <taxon>Hypocreales</taxon>
        <taxon>Bionectriaceae</taxon>
        <taxon>Geosmithia</taxon>
    </lineage>
</organism>
<comment type="caution">
    <text evidence="4">The sequence shown here is derived from an EMBL/GenBank/DDBJ whole genome shotgun (WGS) entry which is preliminary data.</text>
</comment>
<dbReference type="GO" id="GO:0003676">
    <property type="term" value="F:nucleic acid binding"/>
    <property type="evidence" value="ECO:0007669"/>
    <property type="project" value="InterPro"/>
</dbReference>
<dbReference type="PROSITE" id="PS50158">
    <property type="entry name" value="ZF_CCHC"/>
    <property type="match status" value="1"/>
</dbReference>
<dbReference type="GeneID" id="55966853"/>
<feature type="compositionally biased region" description="Low complexity" evidence="2">
    <location>
        <begin position="81"/>
        <end position="94"/>
    </location>
</feature>
<evidence type="ECO:0000313" key="4">
    <source>
        <dbReference type="EMBL" id="KAF4126886.1"/>
    </source>
</evidence>
<keyword evidence="1" id="KW-0862">Zinc</keyword>
<dbReference type="InterPro" id="IPR036875">
    <property type="entry name" value="Znf_CCHC_sf"/>
</dbReference>
<keyword evidence="5" id="KW-1185">Reference proteome</keyword>
<dbReference type="SUPFAM" id="SSF57756">
    <property type="entry name" value="Retrovirus zinc finger-like domains"/>
    <property type="match status" value="1"/>
</dbReference>
<protein>
    <submittedName>
        <fullName evidence="4">Zinc knuckle</fullName>
    </submittedName>
</protein>
<dbReference type="SMART" id="SM00343">
    <property type="entry name" value="ZnF_C2HC"/>
    <property type="match status" value="1"/>
</dbReference>
<feature type="compositionally biased region" description="Basic residues" evidence="2">
    <location>
        <begin position="53"/>
        <end position="68"/>
    </location>
</feature>